<evidence type="ECO:0000256" key="4">
    <source>
        <dbReference type="PROSITE-ProRule" id="PRU00332"/>
    </source>
</evidence>
<evidence type="ECO:0000256" key="2">
    <source>
        <dbReference type="ARBA" id="ARBA00022884"/>
    </source>
</evidence>
<dbReference type="InterPro" id="IPR002344">
    <property type="entry name" value="Lupus_La"/>
</dbReference>
<gene>
    <name evidence="8" type="ORF">AB6A40_008549</name>
</gene>
<sequence>MSSNEEESCVGEAEVINESEATNQKTANNNTVEKETSCDTKENSEQTKLNEESNSVEISAETANGENTELDDLDRKIIEQVEFYYGDINLPRDRFLQEAIKTEDGWVSLNTMLNFKRLASLTTDVEKIAAALQHSKLMEVSEDRTKIRRSVKCPLPENSLEYWQKIKHRTVYIKGFKQNASLDEILNFVRQFGVVDNVLMRRVKGPSHQFKGSVFVTFKDRETSQAFVANDTNEYDGERLIKLMQDDYWAKKQKEVRERRANERNARMLKKVCSHLFIFLSFC</sequence>
<dbReference type="InterPro" id="IPR036390">
    <property type="entry name" value="WH_DNA-bd_sf"/>
</dbReference>
<keyword evidence="9" id="KW-1185">Reference proteome</keyword>
<dbReference type="Proteomes" id="UP001608902">
    <property type="component" value="Unassembled WGS sequence"/>
</dbReference>
<dbReference type="PANTHER" id="PTHR22792">
    <property type="entry name" value="LUPUS LA PROTEIN-RELATED"/>
    <property type="match status" value="1"/>
</dbReference>
<feature type="region of interest" description="Disordered" evidence="5">
    <location>
        <begin position="1"/>
        <end position="67"/>
    </location>
</feature>
<dbReference type="SUPFAM" id="SSF54928">
    <property type="entry name" value="RNA-binding domain, RBD"/>
    <property type="match status" value="1"/>
</dbReference>
<dbReference type="InterPro" id="IPR006630">
    <property type="entry name" value="La_HTH"/>
</dbReference>
<organism evidence="8 9">
    <name type="scientific">Gnathostoma spinigerum</name>
    <dbReference type="NCBI Taxonomy" id="75299"/>
    <lineage>
        <taxon>Eukaryota</taxon>
        <taxon>Metazoa</taxon>
        <taxon>Ecdysozoa</taxon>
        <taxon>Nematoda</taxon>
        <taxon>Chromadorea</taxon>
        <taxon>Rhabditida</taxon>
        <taxon>Spirurina</taxon>
        <taxon>Gnathostomatomorpha</taxon>
        <taxon>Gnathostomatoidea</taxon>
        <taxon>Gnathostomatidae</taxon>
        <taxon>Gnathostoma</taxon>
    </lineage>
</organism>
<feature type="domain" description="HTH La-type RNA-binding" evidence="7">
    <location>
        <begin position="67"/>
        <end position="157"/>
    </location>
</feature>
<dbReference type="InterPro" id="IPR012677">
    <property type="entry name" value="Nucleotide-bd_a/b_plait_sf"/>
</dbReference>
<dbReference type="AlphaFoldDB" id="A0ABD6EZR4"/>
<dbReference type="CDD" id="cd12291">
    <property type="entry name" value="RRM1_La"/>
    <property type="match status" value="1"/>
</dbReference>
<dbReference type="Gene3D" id="3.30.70.330">
    <property type="match status" value="1"/>
</dbReference>
<dbReference type="Gene3D" id="1.10.10.10">
    <property type="entry name" value="Winged helix-like DNA-binding domain superfamily/Winged helix DNA-binding domain"/>
    <property type="match status" value="1"/>
</dbReference>
<dbReference type="SMART" id="SM00360">
    <property type="entry name" value="RRM"/>
    <property type="match status" value="1"/>
</dbReference>
<dbReference type="CDD" id="cd08028">
    <property type="entry name" value="LARP_3"/>
    <property type="match status" value="1"/>
</dbReference>
<feature type="compositionally biased region" description="Polar residues" evidence="5">
    <location>
        <begin position="52"/>
        <end position="67"/>
    </location>
</feature>
<dbReference type="PROSITE" id="PS50961">
    <property type="entry name" value="HTH_LA"/>
    <property type="match status" value="1"/>
</dbReference>
<evidence type="ECO:0000313" key="9">
    <source>
        <dbReference type="Proteomes" id="UP001608902"/>
    </source>
</evidence>
<evidence type="ECO:0000313" key="8">
    <source>
        <dbReference type="EMBL" id="MFH4981840.1"/>
    </source>
</evidence>
<evidence type="ECO:0000256" key="1">
    <source>
        <dbReference type="ARBA" id="ARBA00004123"/>
    </source>
</evidence>
<feature type="domain" description="RRM" evidence="6">
    <location>
        <begin position="169"/>
        <end position="263"/>
    </location>
</feature>
<evidence type="ECO:0000256" key="3">
    <source>
        <dbReference type="ARBA" id="ARBA00023242"/>
    </source>
</evidence>
<dbReference type="SMART" id="SM00715">
    <property type="entry name" value="LA"/>
    <property type="match status" value="1"/>
</dbReference>
<dbReference type="InterPro" id="IPR035979">
    <property type="entry name" value="RBD_domain_sf"/>
</dbReference>
<dbReference type="PANTHER" id="PTHR22792:SF166">
    <property type="entry name" value="LUPUS LA PROTEIN HOMOLOG"/>
    <property type="match status" value="1"/>
</dbReference>
<keyword evidence="3" id="KW-0539">Nucleus</keyword>
<dbReference type="PRINTS" id="PR00302">
    <property type="entry name" value="LUPUSLA"/>
</dbReference>
<accession>A0ABD6EZR4</accession>
<dbReference type="SUPFAM" id="SSF46785">
    <property type="entry name" value="Winged helix' DNA-binding domain"/>
    <property type="match status" value="1"/>
</dbReference>
<evidence type="ECO:0000256" key="5">
    <source>
        <dbReference type="SAM" id="MobiDB-lite"/>
    </source>
</evidence>
<reference evidence="8 9" key="1">
    <citation type="submission" date="2024-08" db="EMBL/GenBank/DDBJ databases">
        <title>Gnathostoma spinigerum genome.</title>
        <authorList>
            <person name="Gonzalez-Bertolin B."/>
            <person name="Monzon S."/>
            <person name="Zaballos A."/>
            <person name="Jimenez P."/>
            <person name="Dekumyoy P."/>
            <person name="Varona S."/>
            <person name="Cuesta I."/>
            <person name="Sumanam S."/>
            <person name="Adisakwattana P."/>
            <person name="Gasser R.B."/>
            <person name="Hernandez-Gonzalez A."/>
            <person name="Young N.D."/>
            <person name="Perteguer M.J."/>
        </authorList>
    </citation>
    <scope>NUCLEOTIDE SEQUENCE [LARGE SCALE GENOMIC DNA]</scope>
    <source>
        <strain evidence="8">AL3</strain>
        <tissue evidence="8">Liver</tissue>
    </source>
</reference>
<dbReference type="InterPro" id="IPR045180">
    <property type="entry name" value="La_dom_prot"/>
</dbReference>
<dbReference type="PROSITE" id="PS50102">
    <property type="entry name" value="RRM"/>
    <property type="match status" value="1"/>
</dbReference>
<comment type="subcellular location">
    <subcellularLocation>
        <location evidence="1">Nucleus</location>
    </subcellularLocation>
</comment>
<comment type="caution">
    <text evidence="8">The sequence shown here is derived from an EMBL/GenBank/DDBJ whole genome shotgun (WGS) entry which is preliminary data.</text>
</comment>
<dbReference type="Pfam" id="PF05383">
    <property type="entry name" value="La"/>
    <property type="match status" value="1"/>
</dbReference>
<dbReference type="InterPro" id="IPR000504">
    <property type="entry name" value="RRM_dom"/>
</dbReference>
<dbReference type="EMBL" id="JBGFUD010007982">
    <property type="protein sequence ID" value="MFH4981840.1"/>
    <property type="molecule type" value="Genomic_DNA"/>
</dbReference>
<feature type="compositionally biased region" description="Polar residues" evidence="5">
    <location>
        <begin position="19"/>
        <end position="31"/>
    </location>
</feature>
<proteinExistence type="predicted"/>
<keyword evidence="2 4" id="KW-0694">RNA-binding</keyword>
<evidence type="ECO:0000259" key="6">
    <source>
        <dbReference type="PROSITE" id="PS50102"/>
    </source>
</evidence>
<feature type="compositionally biased region" description="Basic and acidic residues" evidence="5">
    <location>
        <begin position="32"/>
        <end position="51"/>
    </location>
</feature>
<protein>
    <submittedName>
        <fullName evidence="8">Uncharacterized protein</fullName>
    </submittedName>
</protein>
<dbReference type="InterPro" id="IPR036388">
    <property type="entry name" value="WH-like_DNA-bd_sf"/>
</dbReference>
<evidence type="ECO:0000259" key="7">
    <source>
        <dbReference type="PROSITE" id="PS50961"/>
    </source>
</evidence>
<dbReference type="GO" id="GO:0003723">
    <property type="term" value="F:RNA binding"/>
    <property type="evidence" value="ECO:0007669"/>
    <property type="project" value="UniProtKB-UniRule"/>
</dbReference>
<name>A0ABD6EZR4_9BILA</name>
<dbReference type="Pfam" id="PF00076">
    <property type="entry name" value="RRM_1"/>
    <property type="match status" value="1"/>
</dbReference>
<dbReference type="GO" id="GO:0005634">
    <property type="term" value="C:nucleus"/>
    <property type="evidence" value="ECO:0007669"/>
    <property type="project" value="UniProtKB-SubCell"/>
</dbReference>